<evidence type="ECO:0000313" key="2">
    <source>
        <dbReference type="EMBL" id="KRY68708.1"/>
    </source>
</evidence>
<sequence>MEQGLNKHGRERSIHHDHHTSMNILLWKKEGGEIFFLIFFQEPVILLHFYIFTQRVVYNLEK</sequence>
<gene>
    <name evidence="2" type="ORF">T4A_12756</name>
</gene>
<proteinExistence type="predicted"/>
<protein>
    <submittedName>
        <fullName evidence="2">Uncharacterized protein</fullName>
    </submittedName>
</protein>
<accession>A0A0V1E4S1</accession>
<keyword evidence="1" id="KW-0812">Transmembrane</keyword>
<keyword evidence="1" id="KW-0472">Membrane</keyword>
<evidence type="ECO:0000313" key="3">
    <source>
        <dbReference type="Proteomes" id="UP000054632"/>
    </source>
</evidence>
<evidence type="ECO:0000256" key="1">
    <source>
        <dbReference type="SAM" id="Phobius"/>
    </source>
</evidence>
<dbReference type="EMBL" id="JYDR01000105">
    <property type="protein sequence ID" value="KRY68708.1"/>
    <property type="molecule type" value="Genomic_DNA"/>
</dbReference>
<dbReference type="Proteomes" id="UP000054632">
    <property type="component" value="Unassembled WGS sequence"/>
</dbReference>
<comment type="caution">
    <text evidence="2">The sequence shown here is derived from an EMBL/GenBank/DDBJ whole genome shotgun (WGS) entry which is preliminary data.</text>
</comment>
<feature type="transmembrane region" description="Helical" evidence="1">
    <location>
        <begin position="34"/>
        <end position="52"/>
    </location>
</feature>
<name>A0A0V1E4S1_TRIPS</name>
<reference evidence="2 3" key="1">
    <citation type="submission" date="2015-01" db="EMBL/GenBank/DDBJ databases">
        <title>Evolution of Trichinella species and genotypes.</title>
        <authorList>
            <person name="Korhonen P.K."/>
            <person name="Edoardo P."/>
            <person name="Giuseppe L.R."/>
            <person name="Gasser R.B."/>
        </authorList>
    </citation>
    <scope>NUCLEOTIDE SEQUENCE [LARGE SCALE GENOMIC DNA]</scope>
    <source>
        <strain evidence="2">ISS13</strain>
    </source>
</reference>
<keyword evidence="1" id="KW-1133">Transmembrane helix</keyword>
<dbReference type="AlphaFoldDB" id="A0A0V1E4S1"/>
<organism evidence="2 3">
    <name type="scientific">Trichinella pseudospiralis</name>
    <name type="common">Parasitic roundworm</name>
    <dbReference type="NCBI Taxonomy" id="6337"/>
    <lineage>
        <taxon>Eukaryota</taxon>
        <taxon>Metazoa</taxon>
        <taxon>Ecdysozoa</taxon>
        <taxon>Nematoda</taxon>
        <taxon>Enoplea</taxon>
        <taxon>Dorylaimia</taxon>
        <taxon>Trichinellida</taxon>
        <taxon>Trichinellidae</taxon>
        <taxon>Trichinella</taxon>
    </lineage>
</organism>